<proteinExistence type="predicted"/>
<accession>A0A0A8ZGI5</accession>
<evidence type="ECO:0000313" key="2">
    <source>
        <dbReference type="EMBL" id="JAD37921.1"/>
    </source>
</evidence>
<protein>
    <submittedName>
        <fullName evidence="2">Uncharacterized protein</fullName>
    </submittedName>
</protein>
<organism evidence="2">
    <name type="scientific">Arundo donax</name>
    <name type="common">Giant reed</name>
    <name type="synonym">Donax arundinaceus</name>
    <dbReference type="NCBI Taxonomy" id="35708"/>
    <lineage>
        <taxon>Eukaryota</taxon>
        <taxon>Viridiplantae</taxon>
        <taxon>Streptophyta</taxon>
        <taxon>Embryophyta</taxon>
        <taxon>Tracheophyta</taxon>
        <taxon>Spermatophyta</taxon>
        <taxon>Magnoliopsida</taxon>
        <taxon>Liliopsida</taxon>
        <taxon>Poales</taxon>
        <taxon>Poaceae</taxon>
        <taxon>PACMAD clade</taxon>
        <taxon>Arundinoideae</taxon>
        <taxon>Arundineae</taxon>
        <taxon>Arundo</taxon>
    </lineage>
</organism>
<reference evidence="2" key="2">
    <citation type="journal article" date="2015" name="Data Brief">
        <title>Shoot transcriptome of the giant reed, Arundo donax.</title>
        <authorList>
            <person name="Barrero R.A."/>
            <person name="Guerrero F.D."/>
            <person name="Moolhuijzen P."/>
            <person name="Goolsby J.A."/>
            <person name="Tidwell J."/>
            <person name="Bellgard S.E."/>
            <person name="Bellgard M.I."/>
        </authorList>
    </citation>
    <scope>NUCLEOTIDE SEQUENCE</scope>
    <source>
        <tissue evidence="2">Shoot tissue taken approximately 20 cm above the soil surface</tissue>
    </source>
</reference>
<evidence type="ECO:0000256" key="1">
    <source>
        <dbReference type="SAM" id="MobiDB-lite"/>
    </source>
</evidence>
<name>A0A0A8ZGI5_ARUDO</name>
<feature type="region of interest" description="Disordered" evidence="1">
    <location>
        <begin position="1"/>
        <end position="22"/>
    </location>
</feature>
<reference evidence="2" key="1">
    <citation type="submission" date="2014-09" db="EMBL/GenBank/DDBJ databases">
        <authorList>
            <person name="Magalhaes I.L.F."/>
            <person name="Oliveira U."/>
            <person name="Santos F.R."/>
            <person name="Vidigal T.H.D.A."/>
            <person name="Brescovit A.D."/>
            <person name="Santos A.J."/>
        </authorList>
    </citation>
    <scope>NUCLEOTIDE SEQUENCE</scope>
    <source>
        <tissue evidence="2">Shoot tissue taken approximately 20 cm above the soil surface</tissue>
    </source>
</reference>
<dbReference type="AlphaFoldDB" id="A0A0A8ZGI5"/>
<sequence>MSTSLGVTFDDEPSPNQVAPPLPPLPLPLPIGGIPPMSFGVAFDIEPSSGPLCEDESLLFWLAVGPPLQY</sequence>
<dbReference type="EMBL" id="GBRH01259974">
    <property type="protein sequence ID" value="JAD37921.1"/>
    <property type="molecule type" value="Transcribed_RNA"/>
</dbReference>